<accession>A0AAV8YTU4</accession>
<evidence type="ECO:0000313" key="2">
    <source>
        <dbReference type="Proteomes" id="UP001162156"/>
    </source>
</evidence>
<evidence type="ECO:0000313" key="1">
    <source>
        <dbReference type="EMBL" id="KAJ8954483.1"/>
    </source>
</evidence>
<protein>
    <submittedName>
        <fullName evidence="1">Uncharacterized protein</fullName>
    </submittedName>
</protein>
<keyword evidence="2" id="KW-1185">Reference proteome</keyword>
<sequence length="143" mass="16615">MTKFFSKEFNIGFHMPKKDKCSICTGFKINEATGEQKKNYEKHVHEKDLIKKHYLMDQKKSNLNGYVCASFDTQKVSSTPHGESDMRIFYYNRYSVYNETVYEGGTQNGFFFIWGEGGGKRGANEVSTVLFKYLQLLDSRRLS</sequence>
<reference evidence="1" key="1">
    <citation type="journal article" date="2023" name="Insect Mol. Biol.">
        <title>Genome sequencing provides insights into the evolution of gene families encoding plant cell wall-degrading enzymes in longhorned beetles.</title>
        <authorList>
            <person name="Shin N.R."/>
            <person name="Okamura Y."/>
            <person name="Kirsch R."/>
            <person name="Pauchet Y."/>
        </authorList>
    </citation>
    <scope>NUCLEOTIDE SEQUENCE</scope>
    <source>
        <strain evidence="1">RBIC_L_NR</strain>
    </source>
</reference>
<dbReference type="PANTHER" id="PTHR10773">
    <property type="entry name" value="DNA-DIRECTED RNA POLYMERASES I, II, AND III SUBUNIT RPABC2"/>
    <property type="match status" value="1"/>
</dbReference>
<gene>
    <name evidence="1" type="ORF">NQ314_007089</name>
</gene>
<proteinExistence type="predicted"/>
<dbReference type="Proteomes" id="UP001162156">
    <property type="component" value="Unassembled WGS sequence"/>
</dbReference>
<comment type="caution">
    <text evidence="1">The sequence shown here is derived from an EMBL/GenBank/DDBJ whole genome shotgun (WGS) entry which is preliminary data.</text>
</comment>
<dbReference type="EMBL" id="JANEYF010001920">
    <property type="protein sequence ID" value="KAJ8954483.1"/>
    <property type="molecule type" value="Genomic_DNA"/>
</dbReference>
<name>A0AAV8YTU4_9CUCU</name>
<organism evidence="1 2">
    <name type="scientific">Rhamnusium bicolor</name>
    <dbReference type="NCBI Taxonomy" id="1586634"/>
    <lineage>
        <taxon>Eukaryota</taxon>
        <taxon>Metazoa</taxon>
        <taxon>Ecdysozoa</taxon>
        <taxon>Arthropoda</taxon>
        <taxon>Hexapoda</taxon>
        <taxon>Insecta</taxon>
        <taxon>Pterygota</taxon>
        <taxon>Neoptera</taxon>
        <taxon>Endopterygota</taxon>
        <taxon>Coleoptera</taxon>
        <taxon>Polyphaga</taxon>
        <taxon>Cucujiformia</taxon>
        <taxon>Chrysomeloidea</taxon>
        <taxon>Cerambycidae</taxon>
        <taxon>Lepturinae</taxon>
        <taxon>Rhagiini</taxon>
        <taxon>Rhamnusium</taxon>
    </lineage>
</organism>
<dbReference type="PANTHER" id="PTHR10773:SF19">
    <property type="match status" value="1"/>
</dbReference>
<dbReference type="AlphaFoldDB" id="A0AAV8YTU4"/>